<keyword evidence="8 11" id="KW-1133">Transmembrane helix</keyword>
<comment type="subcellular location">
    <subcellularLocation>
        <location evidence="1 11">Endoplasmic reticulum membrane</location>
        <topology evidence="1 11">Multi-pass membrane protein</topology>
    </subcellularLocation>
</comment>
<dbReference type="RefSeq" id="XP_049178383.1">
    <property type="nucleotide sequence ID" value="XM_049325965.1"/>
</dbReference>
<evidence type="ECO:0000256" key="11">
    <source>
        <dbReference type="RuleBase" id="RU367026"/>
    </source>
</evidence>
<dbReference type="InterPro" id="IPR040463">
    <property type="entry name" value="BAP29/BAP31_N"/>
</dbReference>
<comment type="caution">
    <text evidence="14">The sequence shown here is derived from an EMBL/GenBank/DDBJ whole genome shotgun (WGS) entry which is preliminary data.</text>
</comment>
<keyword evidence="15" id="KW-1185">Reference proteome</keyword>
<keyword evidence="7 11" id="KW-0653">Protein transport</keyword>
<evidence type="ECO:0000256" key="9">
    <source>
        <dbReference type="ARBA" id="ARBA00023054"/>
    </source>
</evidence>
<dbReference type="EMBL" id="JAHUZD010000142">
    <property type="protein sequence ID" value="KAI3402636.1"/>
    <property type="molecule type" value="Genomic_DNA"/>
</dbReference>
<organism evidence="14 15">
    <name type="scientific">Candida oxycetoniae</name>
    <dbReference type="NCBI Taxonomy" id="497107"/>
    <lineage>
        <taxon>Eukaryota</taxon>
        <taxon>Fungi</taxon>
        <taxon>Dikarya</taxon>
        <taxon>Ascomycota</taxon>
        <taxon>Saccharomycotina</taxon>
        <taxon>Pichiomycetes</taxon>
        <taxon>Debaryomycetaceae</taxon>
        <taxon>Candida/Lodderomyces clade</taxon>
        <taxon>Candida</taxon>
    </lineage>
</organism>
<evidence type="ECO:0000256" key="6">
    <source>
        <dbReference type="ARBA" id="ARBA00022892"/>
    </source>
</evidence>
<dbReference type="GeneID" id="73382132"/>
<dbReference type="InterPro" id="IPR041672">
    <property type="entry name" value="Bap31/Bap29_C"/>
</dbReference>
<evidence type="ECO:0000256" key="2">
    <source>
        <dbReference type="ARBA" id="ARBA00007956"/>
    </source>
</evidence>
<keyword evidence="5 11" id="KW-0256">Endoplasmic reticulum</keyword>
<feature type="domain" description="BAP29/BAP31 transmembrane" evidence="12">
    <location>
        <begin position="2"/>
        <end position="77"/>
    </location>
</feature>
<dbReference type="InterPro" id="IPR008417">
    <property type="entry name" value="BAP29/BAP31"/>
</dbReference>
<comment type="function">
    <text evidence="11">May play a role in anterograde transport of membrane proteins from the endoplasmic reticulum to the Golgi.</text>
</comment>
<evidence type="ECO:0000256" key="10">
    <source>
        <dbReference type="ARBA" id="ARBA00023136"/>
    </source>
</evidence>
<evidence type="ECO:0000256" key="8">
    <source>
        <dbReference type="ARBA" id="ARBA00022989"/>
    </source>
</evidence>
<sequence length="146" mass="17189">MSLQFWDCYNRLKKFQHIDSSYGGDIGRGFVNYDRLASKFYSQRNLYLSGAILYLQMCIGTVVTIVKRLVIKEKELRDSELVEKKAEFEGVEMQKKRKDQERQETIKLKHLIELKQTDIDTLRKQLNGMQSAYDQLNAIESIKKDD</sequence>
<protein>
    <recommendedName>
        <fullName evidence="11">Endoplasmic reticulum transmembrane protein</fullName>
    </recommendedName>
</protein>
<evidence type="ECO:0000259" key="13">
    <source>
        <dbReference type="Pfam" id="PF18035"/>
    </source>
</evidence>
<gene>
    <name evidence="14" type="ORF">KGF56_004517</name>
</gene>
<evidence type="ECO:0000256" key="5">
    <source>
        <dbReference type="ARBA" id="ARBA00022824"/>
    </source>
</evidence>
<name>A0AAI9STN1_9ASCO</name>
<comment type="similarity">
    <text evidence="2 11">Belongs to the BCAP29/BCAP31 family.</text>
</comment>
<keyword evidence="3 11" id="KW-0813">Transport</keyword>
<dbReference type="AlphaFoldDB" id="A0AAI9STN1"/>
<evidence type="ECO:0000256" key="3">
    <source>
        <dbReference type="ARBA" id="ARBA00022448"/>
    </source>
</evidence>
<dbReference type="Pfam" id="PF05529">
    <property type="entry name" value="Bap31"/>
    <property type="match status" value="1"/>
</dbReference>
<dbReference type="GO" id="GO:0070973">
    <property type="term" value="P:protein localization to endoplasmic reticulum exit site"/>
    <property type="evidence" value="ECO:0007669"/>
    <property type="project" value="UniProtKB-UniRule"/>
</dbReference>
<keyword evidence="6 11" id="KW-0931">ER-Golgi transport</keyword>
<dbReference type="Proteomes" id="UP001202479">
    <property type="component" value="Unassembled WGS sequence"/>
</dbReference>
<keyword evidence="9" id="KW-0175">Coiled coil</keyword>
<dbReference type="PANTHER" id="PTHR12701">
    <property type="entry name" value="BCR-ASSOCIATED PROTEIN, BAP"/>
    <property type="match status" value="1"/>
</dbReference>
<accession>A0AAI9STN1</accession>
<feature type="domain" description="Bap31/Bap29 cytoplasmic coiled-coil" evidence="13">
    <location>
        <begin position="106"/>
        <end position="139"/>
    </location>
</feature>
<dbReference type="GO" id="GO:0006886">
    <property type="term" value="P:intracellular protein transport"/>
    <property type="evidence" value="ECO:0007669"/>
    <property type="project" value="UniProtKB-UniRule"/>
</dbReference>
<reference evidence="14" key="1">
    <citation type="journal article" date="2022" name="DNA Res.">
        <title>Genome analysis of five recently described species of the CUG-Ser clade uncovers Candida theae as a new hybrid lineage with pathogenic potential in the Candida parapsilosis species complex.</title>
        <authorList>
            <person name="Mixao V."/>
            <person name="Del Olmo V."/>
            <person name="Hegedusova E."/>
            <person name="Saus E."/>
            <person name="Pryszcz L."/>
            <person name="Cillingova A."/>
            <person name="Nosek J."/>
            <person name="Gabaldon T."/>
        </authorList>
    </citation>
    <scope>NUCLEOTIDE SEQUENCE</scope>
    <source>
        <strain evidence="14">CBS 10844</strain>
    </source>
</reference>
<proteinExistence type="inferred from homology"/>
<evidence type="ECO:0000256" key="7">
    <source>
        <dbReference type="ARBA" id="ARBA00022927"/>
    </source>
</evidence>
<evidence type="ECO:0000256" key="4">
    <source>
        <dbReference type="ARBA" id="ARBA00022692"/>
    </source>
</evidence>
<keyword evidence="10 11" id="KW-0472">Membrane</keyword>
<feature type="transmembrane region" description="Helical" evidence="11">
    <location>
        <begin position="46"/>
        <end position="66"/>
    </location>
</feature>
<evidence type="ECO:0000256" key="1">
    <source>
        <dbReference type="ARBA" id="ARBA00004477"/>
    </source>
</evidence>
<dbReference type="Pfam" id="PF18035">
    <property type="entry name" value="Bap31_Bap29_C"/>
    <property type="match status" value="1"/>
</dbReference>
<keyword evidence="4 11" id="KW-0812">Transmembrane</keyword>
<dbReference type="GO" id="GO:0006888">
    <property type="term" value="P:endoplasmic reticulum to Golgi vesicle-mediated transport"/>
    <property type="evidence" value="ECO:0007669"/>
    <property type="project" value="UniProtKB-UniRule"/>
</dbReference>
<dbReference type="GO" id="GO:0005789">
    <property type="term" value="C:endoplasmic reticulum membrane"/>
    <property type="evidence" value="ECO:0007669"/>
    <property type="project" value="UniProtKB-SubCell"/>
</dbReference>
<evidence type="ECO:0000313" key="14">
    <source>
        <dbReference type="EMBL" id="KAI3402636.1"/>
    </source>
</evidence>
<dbReference type="PANTHER" id="PTHR12701:SF19">
    <property type="entry name" value="ENDOPLASMIC RETICULUM TRANSMEMBRANE PROTEIN 1-RELATED"/>
    <property type="match status" value="1"/>
</dbReference>
<evidence type="ECO:0000259" key="12">
    <source>
        <dbReference type="Pfam" id="PF05529"/>
    </source>
</evidence>
<comment type="caution">
    <text evidence="11">Lacks conserved residue(s) required for the propagation of feature annotation.</text>
</comment>
<evidence type="ECO:0000313" key="15">
    <source>
        <dbReference type="Proteomes" id="UP001202479"/>
    </source>
</evidence>